<feature type="chain" id="PRO_5013279728" evidence="1">
    <location>
        <begin position="21"/>
        <end position="135"/>
    </location>
</feature>
<sequence>MSCKLILVFTIVFAPFNTLARSTPAEDVSRLPTEFYTRFILASTLKLGQSCSWKRIHSKDSGFDNILGYPLGGEPLRLGGRGDLRALLRGQRSPGVWLWVGWVVSGTWKNYWKLGNCWVTSSTDCLTPGKQNYKY</sequence>
<proteinExistence type="predicted"/>
<dbReference type="AlphaFoldDB" id="A0A226D4A0"/>
<evidence type="ECO:0000256" key="1">
    <source>
        <dbReference type="SAM" id="SignalP"/>
    </source>
</evidence>
<dbReference type="Proteomes" id="UP000198287">
    <property type="component" value="Unassembled WGS sequence"/>
</dbReference>
<organism evidence="2 3">
    <name type="scientific">Folsomia candida</name>
    <name type="common">Springtail</name>
    <dbReference type="NCBI Taxonomy" id="158441"/>
    <lineage>
        <taxon>Eukaryota</taxon>
        <taxon>Metazoa</taxon>
        <taxon>Ecdysozoa</taxon>
        <taxon>Arthropoda</taxon>
        <taxon>Hexapoda</taxon>
        <taxon>Collembola</taxon>
        <taxon>Entomobryomorpha</taxon>
        <taxon>Isotomoidea</taxon>
        <taxon>Isotomidae</taxon>
        <taxon>Proisotominae</taxon>
        <taxon>Folsomia</taxon>
    </lineage>
</organism>
<name>A0A226D4A0_FOLCA</name>
<evidence type="ECO:0000313" key="2">
    <source>
        <dbReference type="EMBL" id="OXA39567.1"/>
    </source>
</evidence>
<dbReference type="EMBL" id="LNIX01000038">
    <property type="protein sequence ID" value="OXA39567.1"/>
    <property type="molecule type" value="Genomic_DNA"/>
</dbReference>
<gene>
    <name evidence="2" type="ORF">Fcan01_25650</name>
</gene>
<reference evidence="2 3" key="1">
    <citation type="submission" date="2015-12" db="EMBL/GenBank/DDBJ databases">
        <title>The genome of Folsomia candida.</title>
        <authorList>
            <person name="Faddeeva A."/>
            <person name="Derks M.F."/>
            <person name="Anvar Y."/>
            <person name="Smit S."/>
            <person name="Van Straalen N."/>
            <person name="Roelofs D."/>
        </authorList>
    </citation>
    <scope>NUCLEOTIDE SEQUENCE [LARGE SCALE GENOMIC DNA]</scope>
    <source>
        <strain evidence="2 3">VU population</strain>
        <tissue evidence="2">Whole body</tissue>
    </source>
</reference>
<comment type="caution">
    <text evidence="2">The sequence shown here is derived from an EMBL/GenBank/DDBJ whole genome shotgun (WGS) entry which is preliminary data.</text>
</comment>
<keyword evidence="3" id="KW-1185">Reference proteome</keyword>
<evidence type="ECO:0000313" key="3">
    <source>
        <dbReference type="Proteomes" id="UP000198287"/>
    </source>
</evidence>
<feature type="signal peptide" evidence="1">
    <location>
        <begin position="1"/>
        <end position="20"/>
    </location>
</feature>
<protein>
    <submittedName>
        <fullName evidence="2">Deoxyribose-phosphate aldolase</fullName>
    </submittedName>
</protein>
<keyword evidence="1" id="KW-0732">Signal</keyword>
<accession>A0A226D4A0</accession>